<keyword evidence="5" id="KW-1185">Reference proteome</keyword>
<dbReference type="Pfam" id="PF00106">
    <property type="entry name" value="adh_short"/>
    <property type="match status" value="1"/>
</dbReference>
<evidence type="ECO:0000256" key="2">
    <source>
        <dbReference type="ARBA" id="ARBA00023002"/>
    </source>
</evidence>
<dbReference type="EMBL" id="SHNP01000001">
    <property type="protein sequence ID" value="MCX2972597.1"/>
    <property type="molecule type" value="Genomic_DNA"/>
</dbReference>
<dbReference type="InterPro" id="IPR051687">
    <property type="entry name" value="Peroxisomal_Beta-Oxidation"/>
</dbReference>
<dbReference type="RefSeq" id="WP_279251594.1">
    <property type="nucleotide sequence ID" value="NZ_SHNP01000001.1"/>
</dbReference>
<dbReference type="Proteomes" id="UP001143307">
    <property type="component" value="Unassembled WGS sequence"/>
</dbReference>
<dbReference type="InterPro" id="IPR002347">
    <property type="entry name" value="SDR_fam"/>
</dbReference>
<dbReference type="Gene3D" id="1.10.287.4290">
    <property type="match status" value="1"/>
</dbReference>
<dbReference type="PANTHER" id="PTHR45024">
    <property type="entry name" value="DEHYDROGENASES, SHORT CHAIN"/>
    <property type="match status" value="1"/>
</dbReference>
<comment type="caution">
    <text evidence="4">The sequence shown here is derived from an EMBL/GenBank/DDBJ whole genome shotgun (WGS) entry which is preliminary data.</text>
</comment>
<keyword evidence="2" id="KW-0560">Oxidoreductase</keyword>
<dbReference type="InterPro" id="IPR020904">
    <property type="entry name" value="Sc_DH/Rdtase_CS"/>
</dbReference>
<dbReference type="SMART" id="SM00822">
    <property type="entry name" value="PKS_KR"/>
    <property type="match status" value="1"/>
</dbReference>
<dbReference type="PANTHER" id="PTHR45024:SF2">
    <property type="entry name" value="SCP2 DOMAIN-CONTAINING PROTEIN"/>
    <property type="match status" value="1"/>
</dbReference>
<evidence type="ECO:0000259" key="3">
    <source>
        <dbReference type="SMART" id="SM00822"/>
    </source>
</evidence>
<comment type="similarity">
    <text evidence="1">Belongs to the short-chain dehydrogenases/reductases (SDR) family.</text>
</comment>
<dbReference type="SUPFAM" id="SSF51735">
    <property type="entry name" value="NAD(P)-binding Rossmann-fold domains"/>
    <property type="match status" value="1"/>
</dbReference>
<name>A0ABT3SRI2_9GAMM</name>
<dbReference type="PROSITE" id="PS00061">
    <property type="entry name" value="ADH_SHORT"/>
    <property type="match status" value="1"/>
</dbReference>
<evidence type="ECO:0000256" key="1">
    <source>
        <dbReference type="ARBA" id="ARBA00006484"/>
    </source>
</evidence>
<accession>A0ABT3SRI2</accession>
<proteinExistence type="inferred from homology"/>
<dbReference type="InterPro" id="IPR036291">
    <property type="entry name" value="NAD(P)-bd_dom_sf"/>
</dbReference>
<evidence type="ECO:0000313" key="4">
    <source>
        <dbReference type="EMBL" id="MCX2972597.1"/>
    </source>
</evidence>
<dbReference type="InterPro" id="IPR057326">
    <property type="entry name" value="KR_dom"/>
</dbReference>
<gene>
    <name evidence="4" type="ORF">EYC87_03220</name>
</gene>
<feature type="domain" description="Ketoreductase" evidence="3">
    <location>
        <begin position="8"/>
        <end position="188"/>
    </location>
</feature>
<protein>
    <submittedName>
        <fullName evidence="4">SDR family NAD(P)-dependent oxidoreductase</fullName>
    </submittedName>
</protein>
<sequence>MSLDFEQQTVLITGGNRGLGRAFSKCLAAAGAEVIIHSSGRDNSGQELTREIISEGGRAHNLPMPLEDGAKLISASLAKTSRLDAVVHSAGMVRDFSIGNLEQSDWDQVISMHLTAAYQLAKAVWSTFREQGFGRLVFISSAAGLYGNFGQANYAAAKMGLYGLCNTVAIEGEKHGISANTVAPWGATDMNRKQMNEDLRSRVRAEQVAPLVAYLCHPECQESGSLFEAGAGRFKKMRWESSRGLALNPETNPSIDDIASGWHELIDFSISEHPAHITDALARLLER</sequence>
<reference evidence="4" key="1">
    <citation type="submission" date="2019-02" db="EMBL/GenBank/DDBJ databases">
        <authorList>
            <person name="Li S.-H."/>
        </authorList>
    </citation>
    <scope>NUCLEOTIDE SEQUENCE</scope>
    <source>
        <strain evidence="4">IMCC8485</strain>
    </source>
</reference>
<organism evidence="4 5">
    <name type="scientific">Candidatus Seongchinamella marina</name>
    <dbReference type="NCBI Taxonomy" id="2518990"/>
    <lineage>
        <taxon>Bacteria</taxon>
        <taxon>Pseudomonadati</taxon>
        <taxon>Pseudomonadota</taxon>
        <taxon>Gammaproteobacteria</taxon>
        <taxon>Cellvibrionales</taxon>
        <taxon>Halieaceae</taxon>
        <taxon>Seongchinamella</taxon>
    </lineage>
</organism>
<dbReference type="Gene3D" id="3.40.50.720">
    <property type="entry name" value="NAD(P)-binding Rossmann-like Domain"/>
    <property type="match status" value="1"/>
</dbReference>
<dbReference type="PRINTS" id="PR00081">
    <property type="entry name" value="GDHRDH"/>
</dbReference>
<evidence type="ECO:0000313" key="5">
    <source>
        <dbReference type="Proteomes" id="UP001143307"/>
    </source>
</evidence>